<dbReference type="Pfam" id="PF00753">
    <property type="entry name" value="Lactamase_B"/>
    <property type="match status" value="1"/>
</dbReference>
<proteinExistence type="predicted"/>
<dbReference type="GeneID" id="37201791"/>
<dbReference type="Proteomes" id="UP000248961">
    <property type="component" value="Unassembled WGS sequence"/>
</dbReference>
<dbReference type="InterPro" id="IPR001279">
    <property type="entry name" value="Metallo-B-lactamas"/>
</dbReference>
<sequence length="293" mass="32851">MSFRVPLKRCDNGFIPTYIKYLFTSGPQPDKPAPGPQSPAPCTLIYTTKDADLVKWIHKIALGRKLTHIYITHGHGDHFFGIPVIHTHFPEVKAVTTTRVLEHMKQQAEPSVYAATWEARFPGQAYTPQLSVLASPLPPESHRFMLEYRYVLQAVECGHSDAYDLTVLWVPDLKLAVCGDVVYGQVHQMPLEANTRAKREGWILAVEVVEALGPVYVVPGHKLPEDMDGVWHLAVTKRYLVDFGRIAAGNPENPNEVFARMMELYPERFNPGALRLGAVGLFQVSERVSALGW</sequence>
<dbReference type="GO" id="GO:0016787">
    <property type="term" value="F:hydrolase activity"/>
    <property type="evidence" value="ECO:0007669"/>
    <property type="project" value="UniProtKB-KW"/>
</dbReference>
<evidence type="ECO:0000259" key="1">
    <source>
        <dbReference type="SMART" id="SM00849"/>
    </source>
</evidence>
<feature type="domain" description="Metallo-beta-lactamase" evidence="1">
    <location>
        <begin position="39"/>
        <end position="221"/>
    </location>
</feature>
<dbReference type="OrthoDB" id="536211at2759"/>
<evidence type="ECO:0000313" key="3">
    <source>
        <dbReference type="Proteomes" id="UP000248961"/>
    </source>
</evidence>
<dbReference type="VEuPathDB" id="FungiDB:BO97DRAFT_431747"/>
<gene>
    <name evidence="2" type="ORF">BO97DRAFT_431747</name>
</gene>
<dbReference type="RefSeq" id="XP_025555161.1">
    <property type="nucleotide sequence ID" value="XM_025697502.1"/>
</dbReference>
<accession>A0A395I7C7</accession>
<dbReference type="EMBL" id="KZ824270">
    <property type="protein sequence ID" value="RAL16007.1"/>
    <property type="molecule type" value="Genomic_DNA"/>
</dbReference>
<dbReference type="SUPFAM" id="SSF56281">
    <property type="entry name" value="Metallo-hydrolase/oxidoreductase"/>
    <property type="match status" value="1"/>
</dbReference>
<dbReference type="AlphaFoldDB" id="A0A395I7C7"/>
<organism evidence="2 3">
    <name type="scientific">Aspergillus homomorphus (strain CBS 101889)</name>
    <dbReference type="NCBI Taxonomy" id="1450537"/>
    <lineage>
        <taxon>Eukaryota</taxon>
        <taxon>Fungi</taxon>
        <taxon>Dikarya</taxon>
        <taxon>Ascomycota</taxon>
        <taxon>Pezizomycotina</taxon>
        <taxon>Eurotiomycetes</taxon>
        <taxon>Eurotiomycetidae</taxon>
        <taxon>Eurotiales</taxon>
        <taxon>Aspergillaceae</taxon>
        <taxon>Aspergillus</taxon>
        <taxon>Aspergillus subgen. Circumdati</taxon>
    </lineage>
</organism>
<dbReference type="SMART" id="SM00849">
    <property type="entry name" value="Lactamase_B"/>
    <property type="match status" value="1"/>
</dbReference>
<keyword evidence="3" id="KW-1185">Reference proteome</keyword>
<dbReference type="PANTHER" id="PTHR42951">
    <property type="entry name" value="METALLO-BETA-LACTAMASE DOMAIN-CONTAINING"/>
    <property type="match status" value="1"/>
</dbReference>
<dbReference type="Gene3D" id="3.60.15.10">
    <property type="entry name" value="Ribonuclease Z/Hydroxyacylglutathione hydrolase-like"/>
    <property type="match status" value="1"/>
</dbReference>
<dbReference type="PANTHER" id="PTHR42951:SF14">
    <property type="entry name" value="METALLO-BETA-LACTAMASE SUPERFAMILY PROTEIN"/>
    <property type="match status" value="1"/>
</dbReference>
<keyword evidence="2" id="KW-0378">Hydrolase</keyword>
<protein>
    <submittedName>
        <fullName evidence="2">Metallo-hydrolase/oxidoreductase</fullName>
    </submittedName>
</protein>
<dbReference type="InterPro" id="IPR050855">
    <property type="entry name" value="NDM-1-like"/>
</dbReference>
<dbReference type="InterPro" id="IPR036866">
    <property type="entry name" value="RibonucZ/Hydroxyglut_hydro"/>
</dbReference>
<evidence type="ECO:0000313" key="2">
    <source>
        <dbReference type="EMBL" id="RAL16007.1"/>
    </source>
</evidence>
<name>A0A395I7C7_ASPHC</name>
<reference evidence="2 3" key="1">
    <citation type="submission" date="2018-02" db="EMBL/GenBank/DDBJ databases">
        <title>The genomes of Aspergillus section Nigri reveals drivers in fungal speciation.</title>
        <authorList>
            <consortium name="DOE Joint Genome Institute"/>
            <person name="Vesth T.C."/>
            <person name="Nybo J."/>
            <person name="Theobald S."/>
            <person name="Brandl J."/>
            <person name="Frisvad J.C."/>
            <person name="Nielsen K.F."/>
            <person name="Lyhne E.K."/>
            <person name="Kogle M.E."/>
            <person name="Kuo A."/>
            <person name="Riley R."/>
            <person name="Clum A."/>
            <person name="Nolan M."/>
            <person name="Lipzen A."/>
            <person name="Salamov A."/>
            <person name="Henrissat B."/>
            <person name="Wiebenga A."/>
            <person name="De vries R.P."/>
            <person name="Grigoriev I.V."/>
            <person name="Mortensen U.H."/>
            <person name="Andersen M.R."/>
            <person name="Baker S.E."/>
        </authorList>
    </citation>
    <scope>NUCLEOTIDE SEQUENCE [LARGE SCALE GENOMIC DNA]</scope>
    <source>
        <strain evidence="2 3">CBS 101889</strain>
    </source>
</reference>